<dbReference type="CDD" id="cd00448">
    <property type="entry name" value="YjgF_YER057c_UK114_family"/>
    <property type="match status" value="1"/>
</dbReference>
<protein>
    <submittedName>
        <fullName evidence="1">Reactive intermediate/imine deaminase</fullName>
    </submittedName>
</protein>
<dbReference type="EMBL" id="BSPV01000003">
    <property type="protein sequence ID" value="GLT13806.1"/>
    <property type="molecule type" value="Genomic_DNA"/>
</dbReference>
<dbReference type="SUPFAM" id="SSF55298">
    <property type="entry name" value="YjgF-like"/>
    <property type="match status" value="1"/>
</dbReference>
<dbReference type="PANTHER" id="PTHR11803:SF39">
    <property type="entry name" value="2-IMINOBUTANOATE_2-IMINOPROPANOATE DEAMINASE"/>
    <property type="match status" value="1"/>
</dbReference>
<name>A0ABQ6ELD3_9VIBR</name>
<evidence type="ECO:0000313" key="1">
    <source>
        <dbReference type="EMBL" id="GLT13806.1"/>
    </source>
</evidence>
<evidence type="ECO:0000313" key="2">
    <source>
        <dbReference type="Proteomes" id="UP001157156"/>
    </source>
</evidence>
<dbReference type="Proteomes" id="UP001157156">
    <property type="component" value="Unassembled WGS sequence"/>
</dbReference>
<dbReference type="InterPro" id="IPR035959">
    <property type="entry name" value="RutC-like_sf"/>
</dbReference>
<dbReference type="Pfam" id="PF01042">
    <property type="entry name" value="Ribonuc_L-PSP"/>
    <property type="match status" value="1"/>
</dbReference>
<comment type="caution">
    <text evidence="1">The sequence shown here is derived from an EMBL/GenBank/DDBJ whole genome shotgun (WGS) entry which is preliminary data.</text>
</comment>
<dbReference type="PANTHER" id="PTHR11803">
    <property type="entry name" value="2-IMINOBUTANOATE/2-IMINOPROPANOATE DEAMINASE RIDA"/>
    <property type="match status" value="1"/>
</dbReference>
<reference evidence="2" key="1">
    <citation type="journal article" date="2019" name="Int. J. Syst. Evol. Microbiol.">
        <title>The Global Catalogue of Microorganisms (GCM) 10K type strain sequencing project: providing services to taxonomists for standard genome sequencing and annotation.</title>
        <authorList>
            <consortium name="The Broad Institute Genomics Platform"/>
            <consortium name="The Broad Institute Genome Sequencing Center for Infectious Disease"/>
            <person name="Wu L."/>
            <person name="Ma J."/>
        </authorList>
    </citation>
    <scope>NUCLEOTIDE SEQUENCE [LARGE SCALE GENOMIC DNA]</scope>
    <source>
        <strain evidence="2">NBRC 111146</strain>
    </source>
</reference>
<accession>A0ABQ6ELD3</accession>
<proteinExistence type="predicted"/>
<organism evidence="1 2">
    <name type="scientific">Vibrio algivorus</name>
    <dbReference type="NCBI Taxonomy" id="1667024"/>
    <lineage>
        <taxon>Bacteria</taxon>
        <taxon>Pseudomonadati</taxon>
        <taxon>Pseudomonadota</taxon>
        <taxon>Gammaproteobacteria</taxon>
        <taxon>Vibrionales</taxon>
        <taxon>Vibrionaceae</taxon>
        <taxon>Vibrio</taxon>
    </lineage>
</organism>
<dbReference type="InterPro" id="IPR006175">
    <property type="entry name" value="YjgF/YER057c/UK114"/>
</dbReference>
<keyword evidence="2" id="KW-1185">Reference proteome</keyword>
<dbReference type="Gene3D" id="3.30.1330.40">
    <property type="entry name" value="RutC-like"/>
    <property type="match status" value="1"/>
</dbReference>
<sequence length="133" mass="14648">MKLINTTGSKEPNGHYSQASMIGNTLYVSAQLPEPILSPRHNDIEQEVGRQTRSVLTNILAITQAAGGTLNDIALVRFYSTDIKYWPMIDRAFADFMGDHLPARAVICIAAIKQDFLVMAEAISEIPLSTIKD</sequence>
<dbReference type="RefSeq" id="WP_089124189.1">
    <property type="nucleotide sequence ID" value="NZ_BSPV01000003.1"/>
</dbReference>
<gene>
    <name evidence="1" type="ORF">GCM10007931_07800</name>
</gene>